<proteinExistence type="inferred from homology"/>
<dbReference type="InterPro" id="IPR051276">
    <property type="entry name" value="Saccharopine_DH-like_oxidrdct"/>
</dbReference>
<dbReference type="OrthoDB" id="10268090at2759"/>
<evidence type="ECO:0000256" key="2">
    <source>
        <dbReference type="SAM" id="Phobius"/>
    </source>
</evidence>
<feature type="transmembrane region" description="Helical" evidence="2">
    <location>
        <begin position="324"/>
        <end position="341"/>
    </location>
</feature>
<dbReference type="Proteomes" id="UP000620104">
    <property type="component" value="Unassembled WGS sequence"/>
</dbReference>
<dbReference type="GO" id="GO:0009247">
    <property type="term" value="P:glycolipid biosynthetic process"/>
    <property type="evidence" value="ECO:0007669"/>
    <property type="project" value="TreeGrafter"/>
</dbReference>
<dbReference type="InterPro" id="IPR036291">
    <property type="entry name" value="NAD(P)-bd_dom_sf"/>
</dbReference>
<evidence type="ECO:0000259" key="3">
    <source>
        <dbReference type="Pfam" id="PF03435"/>
    </source>
</evidence>
<dbReference type="GO" id="GO:0005739">
    <property type="term" value="C:mitochondrion"/>
    <property type="evidence" value="ECO:0007669"/>
    <property type="project" value="TreeGrafter"/>
</dbReference>
<keyword evidence="2" id="KW-0812">Transmembrane</keyword>
<keyword evidence="2" id="KW-1133">Transmembrane helix</keyword>
<dbReference type="AlphaFoldDB" id="A0A8H3YJ41"/>
<accession>A0A8H3YJ41</accession>
<comment type="similarity">
    <text evidence="1">Belongs to the saccharopine dehydrogenase family.</text>
</comment>
<dbReference type="GO" id="GO:0005811">
    <property type="term" value="C:lipid droplet"/>
    <property type="evidence" value="ECO:0007669"/>
    <property type="project" value="TreeGrafter"/>
</dbReference>
<reference evidence="4" key="1">
    <citation type="submission" date="2020-07" db="EMBL/GenBank/DDBJ databases">
        <title>Draft Genome Sequence of a Deep-Sea Yeast, Naganishia (Cryptococcus) liquefaciens strain N6.</title>
        <authorList>
            <person name="Han Y.W."/>
            <person name="Kajitani R."/>
            <person name="Morimoto H."/>
            <person name="Parhat M."/>
            <person name="Tsubouchi H."/>
            <person name="Bakenova O."/>
            <person name="Ogata M."/>
            <person name="Argunhan B."/>
            <person name="Aoki R."/>
            <person name="Kajiwara S."/>
            <person name="Itoh T."/>
            <person name="Iwasaki H."/>
        </authorList>
    </citation>
    <scope>NUCLEOTIDE SEQUENCE</scope>
    <source>
        <strain evidence="4">N6</strain>
    </source>
</reference>
<dbReference type="Gene3D" id="3.40.50.720">
    <property type="entry name" value="NAD(P)-binding Rossmann-like Domain"/>
    <property type="match status" value="1"/>
</dbReference>
<evidence type="ECO:0000256" key="1">
    <source>
        <dbReference type="ARBA" id="ARBA00038048"/>
    </source>
</evidence>
<keyword evidence="2" id="KW-0472">Membrane</keyword>
<dbReference type="PANTHER" id="PTHR12286">
    <property type="entry name" value="SACCHAROPINE DEHYDROGENASE-LIKE OXIDOREDUCTASE"/>
    <property type="match status" value="1"/>
</dbReference>
<sequence length="468" mass="51392">MKFVPPLTTSITYTPMDGSSFSEPKHTVLIYGATSYTARLLIDYLSDHPERKQFTFALAGRNPDKLKKLVQELHRDGEDGDEDSTKWIACSLEETEEGRKRVAEMVADAAVVINLAGPYSKHNAEMLVRACAELGRHYVDLTGETFWIKEMIEKYDYLASKTHAIIVPSCGFDSIPSDILAYKSAQHLAKIGKSSDAHIELSQTFFNAKGGVSGGTIASFKALSETDPYRVKRGMGEYALVTTGASRGVSSIGIRPYYTNPFIPAHGSFFVMGPVNSAVVRRSWALFRAQQRMAPDAKTVSYGDDFTYSESQVFDKRGGLGSRLVAWVVGLLLTIGLAAIMKSRILRAVFFRIAPQPGSGPDEKTLHGGWLEGTNVSKSSSQHVVVSTITGQGDPGYWLTSRMLVESALALTLSHDRLSPMAKQGGVLTPAVAFGDVIIDRLNATKEFEIKSMTLDEWRKNRESKKNV</sequence>
<comment type="caution">
    <text evidence="4">The sequence shown here is derived from an EMBL/GenBank/DDBJ whole genome shotgun (WGS) entry which is preliminary data.</text>
</comment>
<dbReference type="Pfam" id="PF03435">
    <property type="entry name" value="Sacchrp_dh_NADP"/>
    <property type="match status" value="1"/>
</dbReference>
<dbReference type="PANTHER" id="PTHR12286:SF5">
    <property type="entry name" value="SACCHAROPINE DEHYDROGENASE-LIKE OXIDOREDUCTASE"/>
    <property type="match status" value="1"/>
</dbReference>
<keyword evidence="5" id="KW-1185">Reference proteome</keyword>
<gene>
    <name evidence="4" type="ORF">NliqN6_6189</name>
</gene>
<name>A0A8H3YJ41_9TREE</name>
<protein>
    <recommendedName>
        <fullName evidence="3">Saccharopine dehydrogenase NADP binding domain-containing protein</fullName>
    </recommendedName>
</protein>
<evidence type="ECO:0000313" key="4">
    <source>
        <dbReference type="EMBL" id="GHJ89787.1"/>
    </source>
</evidence>
<dbReference type="GO" id="GO:0005886">
    <property type="term" value="C:plasma membrane"/>
    <property type="evidence" value="ECO:0007669"/>
    <property type="project" value="TreeGrafter"/>
</dbReference>
<dbReference type="EMBL" id="BLZA01000049">
    <property type="protein sequence ID" value="GHJ89787.1"/>
    <property type="molecule type" value="Genomic_DNA"/>
</dbReference>
<organism evidence="4 5">
    <name type="scientific">Naganishia liquefaciens</name>
    <dbReference type="NCBI Taxonomy" id="104408"/>
    <lineage>
        <taxon>Eukaryota</taxon>
        <taxon>Fungi</taxon>
        <taxon>Dikarya</taxon>
        <taxon>Basidiomycota</taxon>
        <taxon>Agaricomycotina</taxon>
        <taxon>Tremellomycetes</taxon>
        <taxon>Filobasidiales</taxon>
        <taxon>Filobasidiaceae</taxon>
        <taxon>Naganishia</taxon>
    </lineage>
</organism>
<dbReference type="InterPro" id="IPR005097">
    <property type="entry name" value="Sacchrp_dh_NADP-bd"/>
</dbReference>
<evidence type="ECO:0000313" key="5">
    <source>
        <dbReference type="Proteomes" id="UP000620104"/>
    </source>
</evidence>
<dbReference type="SUPFAM" id="SSF51735">
    <property type="entry name" value="NAD(P)-binding Rossmann-fold domains"/>
    <property type="match status" value="1"/>
</dbReference>
<feature type="domain" description="Saccharopine dehydrogenase NADP binding" evidence="3">
    <location>
        <begin position="28"/>
        <end position="156"/>
    </location>
</feature>